<evidence type="ECO:0000313" key="7">
    <source>
        <dbReference type="Proteomes" id="UP000179237"/>
    </source>
</evidence>
<accession>A0A1F5FWG0</accession>
<dbReference type="GO" id="GO:1990904">
    <property type="term" value="C:ribonucleoprotein complex"/>
    <property type="evidence" value="ECO:0007669"/>
    <property type="project" value="UniProtKB-KW"/>
</dbReference>
<name>A0A1F5FWG0_9BACT</name>
<dbReference type="InterPro" id="IPR002136">
    <property type="entry name" value="Ribosomal_uL4"/>
</dbReference>
<dbReference type="InterPro" id="IPR013005">
    <property type="entry name" value="Ribosomal_uL4-like"/>
</dbReference>
<evidence type="ECO:0000313" key="6">
    <source>
        <dbReference type="EMBL" id="OGD83953.1"/>
    </source>
</evidence>
<evidence type="ECO:0000256" key="2">
    <source>
        <dbReference type="ARBA" id="ARBA00022980"/>
    </source>
</evidence>
<proteinExistence type="inferred from homology"/>
<dbReference type="GO" id="GO:0006412">
    <property type="term" value="P:translation"/>
    <property type="evidence" value="ECO:0007669"/>
    <property type="project" value="InterPro"/>
</dbReference>
<dbReference type="AlphaFoldDB" id="A0A1F5FWG0"/>
<dbReference type="NCBIfam" id="TIGR03953">
    <property type="entry name" value="rplD_bact"/>
    <property type="match status" value="1"/>
</dbReference>
<dbReference type="SUPFAM" id="SSF52166">
    <property type="entry name" value="Ribosomal protein L4"/>
    <property type="match status" value="1"/>
</dbReference>
<evidence type="ECO:0000256" key="4">
    <source>
        <dbReference type="ARBA" id="ARBA00035244"/>
    </source>
</evidence>
<evidence type="ECO:0000256" key="1">
    <source>
        <dbReference type="ARBA" id="ARBA00010528"/>
    </source>
</evidence>
<dbReference type="GO" id="GO:0003735">
    <property type="term" value="F:structural constituent of ribosome"/>
    <property type="evidence" value="ECO:0007669"/>
    <property type="project" value="InterPro"/>
</dbReference>
<keyword evidence="3" id="KW-0687">Ribonucleoprotein</keyword>
<dbReference type="EMBL" id="MFAQ01000005">
    <property type="protein sequence ID" value="OGD83953.1"/>
    <property type="molecule type" value="Genomic_DNA"/>
</dbReference>
<comment type="similarity">
    <text evidence="1">Belongs to the universal ribosomal protein uL4 family.</text>
</comment>
<comment type="caution">
    <text evidence="6">The sequence shown here is derived from an EMBL/GenBank/DDBJ whole genome shotgun (WGS) entry which is preliminary data.</text>
</comment>
<protein>
    <recommendedName>
        <fullName evidence="4">Large ribosomal subunit protein uL4</fullName>
    </recommendedName>
    <alternativeName>
        <fullName evidence="5">50S ribosomal protein L4</fullName>
    </alternativeName>
</protein>
<dbReference type="GO" id="GO:0005840">
    <property type="term" value="C:ribosome"/>
    <property type="evidence" value="ECO:0007669"/>
    <property type="project" value="UniProtKB-KW"/>
</dbReference>
<gene>
    <name evidence="6" type="ORF">A2572_00140</name>
</gene>
<organism evidence="6 7">
    <name type="scientific">Candidatus Collierbacteria bacterium RIFOXYD1_FULL_40_9</name>
    <dbReference type="NCBI Taxonomy" id="1817731"/>
    <lineage>
        <taxon>Bacteria</taxon>
        <taxon>Candidatus Collieribacteriota</taxon>
    </lineage>
</organism>
<evidence type="ECO:0000256" key="5">
    <source>
        <dbReference type="ARBA" id="ARBA00035462"/>
    </source>
</evidence>
<sequence>MSKISKTHMATKKTTTTTAKANDFSVFSQEVSPSLLAQAIHIYRENSHRGVSKTKSRGEVDLTKHKVYKQKGTGNARHGAKSAPIYVGGGVAFGPTGIKSAPKSLNQKMKVKSLIGILSLYNKEDRLSLVDISSLSTSNTKKAAALFGDTNSTLVHFDESQQLIKSVSNLKNLTLCSARRLNTYDVASSPKVYFTPTALELIIKRLKLSK</sequence>
<dbReference type="Pfam" id="PF00573">
    <property type="entry name" value="Ribosomal_L4"/>
    <property type="match status" value="1"/>
</dbReference>
<dbReference type="InterPro" id="IPR023574">
    <property type="entry name" value="Ribosomal_uL4_dom_sf"/>
</dbReference>
<reference evidence="6 7" key="1">
    <citation type="journal article" date="2016" name="Nat. Commun.">
        <title>Thousands of microbial genomes shed light on interconnected biogeochemical processes in an aquifer system.</title>
        <authorList>
            <person name="Anantharaman K."/>
            <person name="Brown C.T."/>
            <person name="Hug L.A."/>
            <person name="Sharon I."/>
            <person name="Castelle C.J."/>
            <person name="Probst A.J."/>
            <person name="Thomas B.C."/>
            <person name="Singh A."/>
            <person name="Wilkins M.J."/>
            <person name="Karaoz U."/>
            <person name="Brodie E.L."/>
            <person name="Williams K.H."/>
            <person name="Hubbard S.S."/>
            <person name="Banfield J.F."/>
        </authorList>
    </citation>
    <scope>NUCLEOTIDE SEQUENCE [LARGE SCALE GENOMIC DNA]</scope>
</reference>
<keyword evidence="2 6" id="KW-0689">Ribosomal protein</keyword>
<evidence type="ECO:0000256" key="3">
    <source>
        <dbReference type="ARBA" id="ARBA00023274"/>
    </source>
</evidence>
<dbReference type="Proteomes" id="UP000179237">
    <property type="component" value="Unassembled WGS sequence"/>
</dbReference>
<dbReference type="PANTHER" id="PTHR10746">
    <property type="entry name" value="50S RIBOSOMAL PROTEIN L4"/>
    <property type="match status" value="1"/>
</dbReference>
<dbReference type="PANTHER" id="PTHR10746:SF6">
    <property type="entry name" value="LARGE RIBOSOMAL SUBUNIT PROTEIN UL4M"/>
    <property type="match status" value="1"/>
</dbReference>
<dbReference type="Gene3D" id="3.40.1370.10">
    <property type="match status" value="1"/>
</dbReference>